<keyword evidence="4 11" id="KW-0808">Transferase</keyword>
<dbReference type="EC" id="2.3.2.2" evidence="11"/>
<dbReference type="InterPro" id="IPR043137">
    <property type="entry name" value="GGT_ssub_C"/>
</dbReference>
<dbReference type="InterPro" id="IPR029055">
    <property type="entry name" value="Ntn_hydrolases_N"/>
</dbReference>
<evidence type="ECO:0000256" key="8">
    <source>
        <dbReference type="ARBA" id="ARBA00047417"/>
    </source>
</evidence>
<dbReference type="InterPro" id="IPR043138">
    <property type="entry name" value="GGT_lsub"/>
</dbReference>
<dbReference type="GO" id="GO:0006751">
    <property type="term" value="P:glutathione catabolic process"/>
    <property type="evidence" value="ECO:0007669"/>
    <property type="project" value="UniProtKB-UniRule"/>
</dbReference>
<dbReference type="Pfam" id="PF01019">
    <property type="entry name" value="G_glu_transpept"/>
    <property type="match status" value="1"/>
</dbReference>
<evidence type="ECO:0000313" key="13">
    <source>
        <dbReference type="EMBL" id="KAB7742897.1"/>
    </source>
</evidence>
<dbReference type="RefSeq" id="WP_152214448.1">
    <property type="nucleotide sequence ID" value="NZ_WESC01000001.1"/>
</dbReference>
<feature type="active site" description="Nucleophile" evidence="9">
    <location>
        <position position="392"/>
    </location>
</feature>
<feature type="binding site" evidence="10">
    <location>
        <position position="99"/>
    </location>
    <ligand>
        <name>L-glutamate</name>
        <dbReference type="ChEBI" id="CHEBI:29985"/>
    </ligand>
</feature>
<comment type="PTM">
    <text evidence="11">Cleaved by autocatalysis into a large and a small subunit.</text>
</comment>
<evidence type="ECO:0000256" key="9">
    <source>
        <dbReference type="PIRSR" id="PIRSR600101-1"/>
    </source>
</evidence>
<dbReference type="PRINTS" id="PR01210">
    <property type="entry name" value="GGTRANSPTASE"/>
</dbReference>
<comment type="catalytic activity">
    <reaction evidence="1 11">
        <text>an S-substituted glutathione + H2O = an S-substituted L-cysteinylglycine + L-glutamate</text>
        <dbReference type="Rhea" id="RHEA:59468"/>
        <dbReference type="ChEBI" id="CHEBI:15377"/>
        <dbReference type="ChEBI" id="CHEBI:29985"/>
        <dbReference type="ChEBI" id="CHEBI:90779"/>
        <dbReference type="ChEBI" id="CHEBI:143103"/>
        <dbReference type="EC" id="3.4.19.13"/>
    </reaction>
</comment>
<comment type="caution">
    <text evidence="13">The sequence shown here is derived from an EMBL/GenBank/DDBJ whole genome shotgun (WGS) entry which is preliminary data.</text>
</comment>
<feature type="binding site" evidence="10">
    <location>
        <position position="479"/>
    </location>
    <ligand>
        <name>L-glutamate</name>
        <dbReference type="ChEBI" id="CHEBI:29985"/>
    </ligand>
</feature>
<keyword evidence="7 11" id="KW-0012">Acyltransferase</keyword>
<evidence type="ECO:0000256" key="1">
    <source>
        <dbReference type="ARBA" id="ARBA00001049"/>
    </source>
</evidence>
<accession>A0A6N6VNV3</accession>
<dbReference type="EMBL" id="WESC01000001">
    <property type="protein sequence ID" value="KAB7742897.1"/>
    <property type="molecule type" value="Genomic_DNA"/>
</dbReference>
<proteinExistence type="inferred from homology"/>
<dbReference type="EC" id="3.4.19.13" evidence="11"/>
<protein>
    <recommendedName>
        <fullName evidence="11">Glutathione hydrolase proenzyme</fullName>
        <ecNumber evidence="11">2.3.2.2</ecNumber>
        <ecNumber evidence="11">3.4.19.13</ecNumber>
    </recommendedName>
    <component>
        <recommendedName>
            <fullName evidence="11">Glutathione hydrolase large chain</fullName>
        </recommendedName>
    </component>
    <component>
        <recommendedName>
            <fullName evidence="11">Glutathione hydrolase small chain</fullName>
        </recommendedName>
    </component>
</protein>
<dbReference type="Gene3D" id="1.10.246.130">
    <property type="match status" value="1"/>
</dbReference>
<comment type="catalytic activity">
    <reaction evidence="8 11">
        <text>an N-terminal (5-L-glutamyl)-[peptide] + an alpha-amino acid = 5-L-glutamyl amino acid + an N-terminal L-alpha-aminoacyl-[peptide]</text>
        <dbReference type="Rhea" id="RHEA:23904"/>
        <dbReference type="Rhea" id="RHEA-COMP:9780"/>
        <dbReference type="Rhea" id="RHEA-COMP:9795"/>
        <dbReference type="ChEBI" id="CHEBI:77644"/>
        <dbReference type="ChEBI" id="CHEBI:78597"/>
        <dbReference type="ChEBI" id="CHEBI:78599"/>
        <dbReference type="ChEBI" id="CHEBI:78608"/>
        <dbReference type="EC" id="2.3.2.2"/>
    </reaction>
</comment>
<keyword evidence="12" id="KW-0812">Transmembrane</keyword>
<feature type="binding site" evidence="10">
    <location>
        <position position="432"/>
    </location>
    <ligand>
        <name>L-glutamate</name>
        <dbReference type="ChEBI" id="CHEBI:29985"/>
    </ligand>
</feature>
<keyword evidence="11" id="KW-0317">Glutathione biosynthesis</keyword>
<dbReference type="GO" id="GO:0103068">
    <property type="term" value="F:leukotriene C4 gamma-glutamyl transferase activity"/>
    <property type="evidence" value="ECO:0007669"/>
    <property type="project" value="UniProtKB-EC"/>
</dbReference>
<keyword evidence="12" id="KW-1133">Transmembrane helix</keyword>
<evidence type="ECO:0000256" key="3">
    <source>
        <dbReference type="ARBA" id="ARBA00009381"/>
    </source>
</evidence>
<dbReference type="NCBIfam" id="TIGR00066">
    <property type="entry name" value="g_glut_trans"/>
    <property type="match status" value="1"/>
</dbReference>
<evidence type="ECO:0000256" key="7">
    <source>
        <dbReference type="ARBA" id="ARBA00023315"/>
    </source>
</evidence>
<evidence type="ECO:0000256" key="2">
    <source>
        <dbReference type="ARBA" id="ARBA00001089"/>
    </source>
</evidence>
<comment type="catalytic activity">
    <reaction evidence="2 11">
        <text>glutathione + H2O = L-cysteinylglycine + L-glutamate</text>
        <dbReference type="Rhea" id="RHEA:28807"/>
        <dbReference type="ChEBI" id="CHEBI:15377"/>
        <dbReference type="ChEBI" id="CHEBI:29985"/>
        <dbReference type="ChEBI" id="CHEBI:57925"/>
        <dbReference type="ChEBI" id="CHEBI:61694"/>
        <dbReference type="EC" id="3.4.19.13"/>
    </reaction>
</comment>
<dbReference type="Proteomes" id="UP000468901">
    <property type="component" value="Unassembled WGS sequence"/>
</dbReference>
<sequence length="574" mass="61071">MPLKRILPVIVAAILVVAISLWWTFGQGTRHSYMVAAANPYASEAGAQILKRGGSAVDAAIAIQAVLTLVEPESSGLAGGAFMLHWAPRTGKLDAYDGRETAPAGATPDMFLDAQKKPLGIRDAVLSGRSVGTPGVVRMLWLAHEKYGKLPWADLFKPAIKLATEGFKISPKLAATIKRDTALPSMPVVQDYFYSKDASGNRVPLAAGAMLKNPELAETLKLIAAKGPDGFYAGPVAQKIVDAVTHAPALPGTLSLADLSAYQAKEREPLCRAYRDYRVCTMPPPTSGGITTLQILGILENFDMGQIEPMSLPAVHFIAEAEKLAYADRAKFIGDPDHVHVPVDAMLDASYLHKRAGTIDPSRSMGRANPGEIDDQRADAYGINADIARPSTSHFSIFDPDGNVVSMTTSIEAPFGSHLMAAGMMLNNQLTDFSLVPEVNGAPVANAVAPGKRPMSAMDPVIVFDKGGDFFAAVGSPGGSRIIGYVTETLIGLLDWNMNMQTAIALPRFVDRNGALEIEKGTDLEKLTPQLQQLGHEVTPVELKSGLHGIRLTSLGLDGGADPRRDGIVVEGAR</sequence>
<comment type="similarity">
    <text evidence="3 11">Belongs to the gamma-glutamyltransferase family.</text>
</comment>
<keyword evidence="6 11" id="KW-0865">Zymogen</keyword>
<feature type="transmembrane region" description="Helical" evidence="12">
    <location>
        <begin position="6"/>
        <end position="25"/>
    </location>
</feature>
<evidence type="ECO:0000256" key="10">
    <source>
        <dbReference type="PIRSR" id="PIRSR600101-2"/>
    </source>
</evidence>
<evidence type="ECO:0000313" key="14">
    <source>
        <dbReference type="Proteomes" id="UP000468901"/>
    </source>
</evidence>
<dbReference type="InterPro" id="IPR000101">
    <property type="entry name" value="GGT_peptidase"/>
</dbReference>
<dbReference type="AlphaFoldDB" id="A0A6N6VNV3"/>
<evidence type="ECO:0000256" key="5">
    <source>
        <dbReference type="ARBA" id="ARBA00022801"/>
    </source>
</evidence>
<name>A0A6N6VNV3_9HYPH</name>
<dbReference type="GO" id="GO:0006750">
    <property type="term" value="P:glutathione biosynthetic process"/>
    <property type="evidence" value="ECO:0007669"/>
    <property type="project" value="UniProtKB-KW"/>
</dbReference>
<dbReference type="InterPro" id="IPR051792">
    <property type="entry name" value="GGT_bact"/>
</dbReference>
<evidence type="ECO:0000256" key="11">
    <source>
        <dbReference type="RuleBase" id="RU368036"/>
    </source>
</evidence>
<keyword evidence="5 11" id="KW-0378">Hydrolase</keyword>
<dbReference type="UniPathway" id="UPA00204"/>
<evidence type="ECO:0000256" key="6">
    <source>
        <dbReference type="ARBA" id="ARBA00023145"/>
    </source>
</evidence>
<evidence type="ECO:0000256" key="12">
    <source>
        <dbReference type="SAM" id="Phobius"/>
    </source>
</evidence>
<evidence type="ECO:0000256" key="4">
    <source>
        <dbReference type="ARBA" id="ARBA00022679"/>
    </source>
</evidence>
<reference evidence="13 14" key="1">
    <citation type="submission" date="2019-09" db="EMBL/GenBank/DDBJ databases">
        <title>Parvibaculum sedimenti sp. nov., isolated from sediment.</title>
        <authorList>
            <person name="Wang Y."/>
        </authorList>
    </citation>
    <scope>NUCLEOTIDE SEQUENCE [LARGE SCALE GENOMIC DNA]</scope>
    <source>
        <strain evidence="13 14">HXT-9</strain>
    </source>
</reference>
<comment type="pathway">
    <text evidence="11">Sulfur metabolism; glutathione metabolism.</text>
</comment>
<keyword evidence="12" id="KW-0472">Membrane</keyword>
<dbReference type="GO" id="GO:0036374">
    <property type="term" value="F:glutathione hydrolase activity"/>
    <property type="evidence" value="ECO:0007669"/>
    <property type="project" value="UniProtKB-UniRule"/>
</dbReference>
<comment type="subunit">
    <text evidence="11">This enzyme consists of two polypeptide chains, which are synthesized in precursor form from a single polypeptide.</text>
</comment>
<keyword evidence="14" id="KW-1185">Reference proteome</keyword>
<dbReference type="PANTHER" id="PTHR43199">
    <property type="entry name" value="GLUTATHIONE HYDROLASE"/>
    <property type="match status" value="1"/>
</dbReference>
<dbReference type="Gene3D" id="3.60.20.40">
    <property type="match status" value="1"/>
</dbReference>
<dbReference type="SUPFAM" id="SSF56235">
    <property type="entry name" value="N-terminal nucleophile aminohydrolases (Ntn hydrolases)"/>
    <property type="match status" value="1"/>
</dbReference>
<organism evidence="13 14">
    <name type="scientific">Parvibaculum sedimenti</name>
    <dbReference type="NCBI Taxonomy" id="2608632"/>
    <lineage>
        <taxon>Bacteria</taxon>
        <taxon>Pseudomonadati</taxon>
        <taxon>Pseudomonadota</taxon>
        <taxon>Alphaproteobacteria</taxon>
        <taxon>Hyphomicrobiales</taxon>
        <taxon>Parvibaculaceae</taxon>
        <taxon>Parvibaculum</taxon>
    </lineage>
</organism>
<dbReference type="PANTHER" id="PTHR43199:SF1">
    <property type="entry name" value="GLUTATHIONE HYDROLASE PROENZYME"/>
    <property type="match status" value="1"/>
</dbReference>
<gene>
    <name evidence="13" type="primary">ggt</name>
    <name evidence="13" type="ORF">F2P47_01875</name>
</gene>